<evidence type="ECO:0000313" key="4">
    <source>
        <dbReference type="Proteomes" id="UP000006038"/>
    </source>
</evidence>
<dbReference type="Gramene" id="OB11G17360.1">
    <property type="protein sequence ID" value="OB11G17360.1"/>
    <property type="gene ID" value="OB11G17360"/>
</dbReference>
<evidence type="ECO:0000313" key="3">
    <source>
        <dbReference type="EnsemblPlants" id="OB11G17360.1"/>
    </source>
</evidence>
<reference evidence="3" key="2">
    <citation type="submission" date="2013-04" db="UniProtKB">
        <authorList>
            <consortium name="EnsemblPlants"/>
        </authorList>
    </citation>
    <scope>IDENTIFICATION</scope>
</reference>
<accession>J3N7F0</accession>
<feature type="region of interest" description="Disordered" evidence="1">
    <location>
        <begin position="252"/>
        <end position="276"/>
    </location>
</feature>
<keyword evidence="2" id="KW-1133">Transmembrane helix</keyword>
<reference evidence="3" key="1">
    <citation type="journal article" date="2013" name="Nat. Commun.">
        <title>Whole-genome sequencing of Oryza brachyantha reveals mechanisms underlying Oryza genome evolution.</title>
        <authorList>
            <person name="Chen J."/>
            <person name="Huang Q."/>
            <person name="Gao D."/>
            <person name="Wang J."/>
            <person name="Lang Y."/>
            <person name="Liu T."/>
            <person name="Li B."/>
            <person name="Bai Z."/>
            <person name="Luis Goicoechea J."/>
            <person name="Liang C."/>
            <person name="Chen C."/>
            <person name="Zhang W."/>
            <person name="Sun S."/>
            <person name="Liao Y."/>
            <person name="Zhang X."/>
            <person name="Yang L."/>
            <person name="Song C."/>
            <person name="Wang M."/>
            <person name="Shi J."/>
            <person name="Liu G."/>
            <person name="Liu J."/>
            <person name="Zhou H."/>
            <person name="Zhou W."/>
            <person name="Yu Q."/>
            <person name="An N."/>
            <person name="Chen Y."/>
            <person name="Cai Q."/>
            <person name="Wang B."/>
            <person name="Liu B."/>
            <person name="Min J."/>
            <person name="Huang Y."/>
            <person name="Wu H."/>
            <person name="Li Z."/>
            <person name="Zhang Y."/>
            <person name="Yin Y."/>
            <person name="Song W."/>
            <person name="Jiang J."/>
            <person name="Jackson S.A."/>
            <person name="Wing R.A."/>
            <person name="Wang J."/>
            <person name="Chen M."/>
        </authorList>
    </citation>
    <scope>NUCLEOTIDE SEQUENCE [LARGE SCALE GENOMIC DNA]</scope>
    <source>
        <strain evidence="3">cv. IRGC 101232</strain>
    </source>
</reference>
<protein>
    <submittedName>
        <fullName evidence="3">Uncharacterized protein</fullName>
    </submittedName>
</protein>
<proteinExistence type="predicted"/>
<dbReference type="AlphaFoldDB" id="J3N7F0"/>
<dbReference type="EnsemblPlants" id="OB11G17360.1">
    <property type="protein sequence ID" value="OB11G17360.1"/>
    <property type="gene ID" value="OB11G17360"/>
</dbReference>
<sequence length="276" mass="28478">MAPDAGLHHLDLRQRGFDPLTSPIVLEVIAELPRGVTQSTVEVVILLVTLFEAVDLVLALLLALAPVATTGVVLLLVHGGGDDLPVLHPQVPPLLQHEPLRVPVQEAGNGLVAPLLTVLPGIRGGSGCQAQENAATTLLAALAAAAAVGEEGGAVVADGAGRRLGLLVPVGRRQAAGINEARGEEGRAMKEVGVEAIAMLMRRRRGGRRAWSGFGGRPGSGAIVIIEAAEEIVVDSGYRRSLCGIDGRAAADGQPAGDRIGGRREGLYPSNSHKLQ</sequence>
<dbReference type="Proteomes" id="UP000006038">
    <property type="component" value="Chromosome 11"/>
</dbReference>
<keyword evidence="2" id="KW-0812">Transmembrane</keyword>
<evidence type="ECO:0000256" key="1">
    <source>
        <dbReference type="SAM" id="MobiDB-lite"/>
    </source>
</evidence>
<keyword evidence="2" id="KW-0472">Membrane</keyword>
<name>J3N7F0_ORYBR</name>
<feature type="transmembrane region" description="Helical" evidence="2">
    <location>
        <begin position="56"/>
        <end position="77"/>
    </location>
</feature>
<dbReference type="HOGENOM" id="CLU_1009607_0_0_1"/>
<evidence type="ECO:0000256" key="2">
    <source>
        <dbReference type="SAM" id="Phobius"/>
    </source>
</evidence>
<keyword evidence="4" id="KW-1185">Reference proteome</keyword>
<organism evidence="3">
    <name type="scientific">Oryza brachyantha</name>
    <name type="common">malo sina</name>
    <dbReference type="NCBI Taxonomy" id="4533"/>
    <lineage>
        <taxon>Eukaryota</taxon>
        <taxon>Viridiplantae</taxon>
        <taxon>Streptophyta</taxon>
        <taxon>Embryophyta</taxon>
        <taxon>Tracheophyta</taxon>
        <taxon>Spermatophyta</taxon>
        <taxon>Magnoliopsida</taxon>
        <taxon>Liliopsida</taxon>
        <taxon>Poales</taxon>
        <taxon>Poaceae</taxon>
        <taxon>BOP clade</taxon>
        <taxon>Oryzoideae</taxon>
        <taxon>Oryzeae</taxon>
        <taxon>Oryzinae</taxon>
        <taxon>Oryza</taxon>
    </lineage>
</organism>